<organism evidence="9 10">
    <name type="scientific">Thermodesulfobacterium geofontis (strain OPF15)</name>
    <dbReference type="NCBI Taxonomy" id="795359"/>
    <lineage>
        <taxon>Bacteria</taxon>
        <taxon>Pseudomonadati</taxon>
        <taxon>Thermodesulfobacteriota</taxon>
        <taxon>Thermodesulfobacteria</taxon>
        <taxon>Thermodesulfobacteriales</taxon>
        <taxon>Thermodesulfobacteriaceae</taxon>
        <taxon>Thermodesulfobacterium</taxon>
    </lineage>
</organism>
<comment type="catalytic activity">
    <reaction evidence="1 7">
        <text>dTDP-alpha-D-glucose = dTDP-4-dehydro-6-deoxy-alpha-D-glucose + H2O</text>
        <dbReference type="Rhea" id="RHEA:17221"/>
        <dbReference type="ChEBI" id="CHEBI:15377"/>
        <dbReference type="ChEBI" id="CHEBI:57477"/>
        <dbReference type="ChEBI" id="CHEBI:57649"/>
        <dbReference type="EC" id="4.2.1.46"/>
    </reaction>
</comment>
<dbReference type="Pfam" id="PF16363">
    <property type="entry name" value="GDP_Man_Dehyd"/>
    <property type="match status" value="1"/>
</dbReference>
<dbReference type="PANTHER" id="PTHR43000">
    <property type="entry name" value="DTDP-D-GLUCOSE 4,6-DEHYDRATASE-RELATED"/>
    <property type="match status" value="1"/>
</dbReference>
<keyword evidence="5" id="KW-0520">NAD</keyword>
<evidence type="ECO:0000256" key="7">
    <source>
        <dbReference type="RuleBase" id="RU004473"/>
    </source>
</evidence>
<evidence type="ECO:0000256" key="4">
    <source>
        <dbReference type="ARBA" id="ARBA00011990"/>
    </source>
</evidence>
<evidence type="ECO:0000256" key="1">
    <source>
        <dbReference type="ARBA" id="ARBA00001539"/>
    </source>
</evidence>
<dbReference type="Gene3D" id="3.90.25.10">
    <property type="entry name" value="UDP-galactose 4-epimerase, domain 1"/>
    <property type="match status" value="1"/>
</dbReference>
<dbReference type="eggNOG" id="COG1088">
    <property type="taxonomic scope" value="Bacteria"/>
</dbReference>
<evidence type="ECO:0000256" key="6">
    <source>
        <dbReference type="ARBA" id="ARBA00023239"/>
    </source>
</evidence>
<name>F8C3L2_THEGP</name>
<dbReference type="KEGG" id="top:TOPB45_0355"/>
<dbReference type="PATRIC" id="fig|795359.3.peg.358"/>
<reference evidence="9 10" key="1">
    <citation type="journal article" date="2013" name="Genome Announc.">
        <title>Complete genome sequence of the hyperthermophilic sulfate-reducing bacterium Thermodesulfobacterium geofontis OPF15T.</title>
        <authorList>
            <person name="Elkins J.G."/>
            <person name="Hamilton-Brehm S.D."/>
            <person name="Lucas S."/>
            <person name="Han J."/>
            <person name="Lapidus A."/>
            <person name="Cheng J.F."/>
            <person name="Goodwin L.A."/>
            <person name="Pitluck S."/>
            <person name="Peters L."/>
            <person name="Mikhailova N."/>
            <person name="Davenport K.W."/>
            <person name="Detter J.C."/>
            <person name="Han C.S."/>
            <person name="Tapia R."/>
            <person name="Land M.L."/>
            <person name="Hauser L."/>
            <person name="Kyrpides N.C."/>
            <person name="Ivanova N.N."/>
            <person name="Pagani I."/>
            <person name="Bruce D."/>
            <person name="Woyke T."/>
            <person name="Cottingham R.W."/>
        </authorList>
    </citation>
    <scope>NUCLEOTIDE SEQUENCE [LARGE SCALE GENOMIC DNA]</scope>
    <source>
        <strain evidence="9 10">OPF15</strain>
    </source>
</reference>
<dbReference type="GO" id="GO:0008460">
    <property type="term" value="F:dTDP-glucose 4,6-dehydratase activity"/>
    <property type="evidence" value="ECO:0007669"/>
    <property type="project" value="UniProtKB-EC"/>
</dbReference>
<dbReference type="OrthoDB" id="9801029at2"/>
<evidence type="ECO:0000256" key="3">
    <source>
        <dbReference type="ARBA" id="ARBA00008178"/>
    </source>
</evidence>
<dbReference type="NCBIfam" id="TIGR01181">
    <property type="entry name" value="dTDP_gluc_dehyt"/>
    <property type="match status" value="1"/>
</dbReference>
<dbReference type="SUPFAM" id="SSF51735">
    <property type="entry name" value="NAD(P)-binding Rossmann-fold domains"/>
    <property type="match status" value="1"/>
</dbReference>
<dbReference type="EMBL" id="CP002829">
    <property type="protein sequence ID" value="AEH22461.1"/>
    <property type="molecule type" value="Genomic_DNA"/>
</dbReference>
<dbReference type="CDD" id="cd05246">
    <property type="entry name" value="dTDP_GD_SDR_e"/>
    <property type="match status" value="1"/>
</dbReference>
<comment type="cofactor">
    <cofactor evidence="2 7">
        <name>NAD(+)</name>
        <dbReference type="ChEBI" id="CHEBI:57540"/>
    </cofactor>
</comment>
<protein>
    <recommendedName>
        <fullName evidence="4 7">dTDP-glucose 4,6-dehydratase</fullName>
        <ecNumber evidence="4 7">4.2.1.46</ecNumber>
    </recommendedName>
</protein>
<dbReference type="Proteomes" id="UP000006583">
    <property type="component" value="Chromosome"/>
</dbReference>
<sequence length="330" mass="37613">MKLLVTGGAGFIGSEFVRQAVRKGYQVAVVDALTYAGDLERLKEVKSKINFYQVDIKDYACLEEVFKQERPDAVVHFAAESHVDRSILEPRAFLQTNIEGTFNILELAKAFKVKRFVNVSTDEVYGELGDAGKFTEDSPLKPNSPYSVSKASQDMLGRAYFRTYGLPVITVRPSNNYGPWQYPEKLIPVVIAKALKDEPIPIYGTGQNVREWLYVSDCAEAILMVLERGIPGEVYNIASGIEKRNIEVVKAILKLLGKPESLIEFVKDRPGHDYRYAMDASKINRELGWKAKTDFETGLALTVRWYLEHRDWLERKVAELKDFWKKVYKK</sequence>
<dbReference type="AlphaFoldDB" id="F8C3L2"/>
<dbReference type="HOGENOM" id="CLU_007383_1_14_0"/>
<dbReference type="InterPro" id="IPR036291">
    <property type="entry name" value="NAD(P)-bd_dom_sf"/>
</dbReference>
<accession>F8C3L2</accession>
<evidence type="ECO:0000313" key="10">
    <source>
        <dbReference type="Proteomes" id="UP000006583"/>
    </source>
</evidence>
<evidence type="ECO:0000256" key="2">
    <source>
        <dbReference type="ARBA" id="ARBA00001911"/>
    </source>
</evidence>
<dbReference type="InterPro" id="IPR005888">
    <property type="entry name" value="dTDP_Gluc_deHydtase"/>
</dbReference>
<evidence type="ECO:0000259" key="8">
    <source>
        <dbReference type="Pfam" id="PF16363"/>
    </source>
</evidence>
<dbReference type="STRING" id="795359.TOPB45_0355"/>
<dbReference type="EC" id="4.2.1.46" evidence="4 7"/>
<evidence type="ECO:0000313" key="9">
    <source>
        <dbReference type="EMBL" id="AEH22461.1"/>
    </source>
</evidence>
<keyword evidence="10" id="KW-1185">Reference proteome</keyword>
<dbReference type="Gene3D" id="3.40.50.720">
    <property type="entry name" value="NAD(P)-binding Rossmann-like Domain"/>
    <property type="match status" value="1"/>
</dbReference>
<keyword evidence="6 7" id="KW-0456">Lyase</keyword>
<dbReference type="GO" id="GO:0009225">
    <property type="term" value="P:nucleotide-sugar metabolic process"/>
    <property type="evidence" value="ECO:0007669"/>
    <property type="project" value="InterPro"/>
</dbReference>
<comment type="similarity">
    <text evidence="3 7">Belongs to the NAD(P)-dependent epimerase/dehydratase family. dTDP-glucose dehydratase subfamily.</text>
</comment>
<proteinExistence type="inferred from homology"/>
<dbReference type="RefSeq" id="WP_013909161.1">
    <property type="nucleotide sequence ID" value="NC_015682.1"/>
</dbReference>
<evidence type="ECO:0000256" key="5">
    <source>
        <dbReference type="ARBA" id="ARBA00023027"/>
    </source>
</evidence>
<feature type="domain" description="NAD(P)-binding" evidence="8">
    <location>
        <begin position="4"/>
        <end position="300"/>
    </location>
</feature>
<gene>
    <name evidence="9" type="ordered locus">TOPB45_0355</name>
</gene>
<dbReference type="InterPro" id="IPR016040">
    <property type="entry name" value="NAD(P)-bd_dom"/>
</dbReference>